<dbReference type="InterPro" id="IPR018488">
    <property type="entry name" value="cNMP-bd_CS"/>
</dbReference>
<comment type="caution">
    <text evidence="6">The sequence shown here is derived from an EMBL/GenBank/DDBJ whole genome shotgun (WGS) entry which is preliminary data.</text>
</comment>
<dbReference type="InterPro" id="IPR000595">
    <property type="entry name" value="cNMP-bd_dom"/>
</dbReference>
<reference evidence="6" key="1">
    <citation type="submission" date="2021-01" db="EMBL/GenBank/DDBJ databases">
        <title>Whole genome shotgun sequence of Sinosporangium siamense NBRC 109515.</title>
        <authorList>
            <person name="Komaki H."/>
            <person name="Tamura T."/>
        </authorList>
    </citation>
    <scope>NUCLEOTIDE SEQUENCE</scope>
    <source>
        <strain evidence="6">NBRC 109515</strain>
    </source>
</reference>
<dbReference type="PROSITE" id="PS00888">
    <property type="entry name" value="CNMP_BINDING_1"/>
    <property type="match status" value="1"/>
</dbReference>
<dbReference type="GO" id="GO:0005829">
    <property type="term" value="C:cytosol"/>
    <property type="evidence" value="ECO:0007669"/>
    <property type="project" value="TreeGrafter"/>
</dbReference>
<dbReference type="GO" id="GO:0003677">
    <property type="term" value="F:DNA binding"/>
    <property type="evidence" value="ECO:0007669"/>
    <property type="project" value="UniProtKB-KW"/>
</dbReference>
<dbReference type="AlphaFoldDB" id="A0A919VA45"/>
<proteinExistence type="predicted"/>
<evidence type="ECO:0000259" key="4">
    <source>
        <dbReference type="PROSITE" id="PS50042"/>
    </source>
</evidence>
<protein>
    <submittedName>
        <fullName evidence="6">Crp/Fnr family transcriptional regulator</fullName>
    </submittedName>
</protein>
<dbReference type="PROSITE" id="PS50042">
    <property type="entry name" value="CNMP_BINDING_3"/>
    <property type="match status" value="1"/>
</dbReference>
<dbReference type="InterPro" id="IPR050397">
    <property type="entry name" value="Env_Response_Regulators"/>
</dbReference>
<name>A0A919VA45_9ACTN</name>
<evidence type="ECO:0000313" key="6">
    <source>
        <dbReference type="EMBL" id="GII95012.1"/>
    </source>
</evidence>
<accession>A0A919VA45</accession>
<dbReference type="GO" id="GO:0003700">
    <property type="term" value="F:DNA-binding transcription factor activity"/>
    <property type="evidence" value="ECO:0007669"/>
    <property type="project" value="TreeGrafter"/>
</dbReference>
<dbReference type="CDD" id="cd00038">
    <property type="entry name" value="CAP_ED"/>
    <property type="match status" value="1"/>
</dbReference>
<organism evidence="6 7">
    <name type="scientific">Sinosporangium siamense</name>
    <dbReference type="NCBI Taxonomy" id="1367973"/>
    <lineage>
        <taxon>Bacteria</taxon>
        <taxon>Bacillati</taxon>
        <taxon>Actinomycetota</taxon>
        <taxon>Actinomycetes</taxon>
        <taxon>Streptosporangiales</taxon>
        <taxon>Streptosporangiaceae</taxon>
        <taxon>Sinosporangium</taxon>
    </lineage>
</organism>
<dbReference type="SUPFAM" id="SSF51206">
    <property type="entry name" value="cAMP-binding domain-like"/>
    <property type="match status" value="1"/>
</dbReference>
<dbReference type="PANTHER" id="PTHR24567">
    <property type="entry name" value="CRP FAMILY TRANSCRIPTIONAL REGULATORY PROTEIN"/>
    <property type="match status" value="1"/>
</dbReference>
<keyword evidence="7" id="KW-1185">Reference proteome</keyword>
<dbReference type="InterPro" id="IPR012318">
    <property type="entry name" value="HTH_CRP"/>
</dbReference>
<keyword evidence="3" id="KW-0804">Transcription</keyword>
<dbReference type="Pfam" id="PF00027">
    <property type="entry name" value="cNMP_binding"/>
    <property type="match status" value="1"/>
</dbReference>
<gene>
    <name evidence="6" type="ORF">Ssi02_52430</name>
</gene>
<evidence type="ECO:0000256" key="3">
    <source>
        <dbReference type="ARBA" id="ARBA00023163"/>
    </source>
</evidence>
<dbReference type="SUPFAM" id="SSF46785">
    <property type="entry name" value="Winged helix' DNA-binding domain"/>
    <property type="match status" value="1"/>
</dbReference>
<feature type="domain" description="Cyclic nucleotide-binding" evidence="4">
    <location>
        <begin position="18"/>
        <end position="103"/>
    </location>
</feature>
<dbReference type="Pfam" id="PF13545">
    <property type="entry name" value="HTH_Crp_2"/>
    <property type="match status" value="1"/>
</dbReference>
<evidence type="ECO:0000313" key="7">
    <source>
        <dbReference type="Proteomes" id="UP000606172"/>
    </source>
</evidence>
<keyword evidence="2" id="KW-0238">DNA-binding</keyword>
<evidence type="ECO:0000256" key="1">
    <source>
        <dbReference type="ARBA" id="ARBA00023015"/>
    </source>
</evidence>
<dbReference type="InterPro" id="IPR018490">
    <property type="entry name" value="cNMP-bd_dom_sf"/>
</dbReference>
<dbReference type="PANTHER" id="PTHR24567:SF74">
    <property type="entry name" value="HTH-TYPE TRANSCRIPTIONAL REGULATOR ARCR"/>
    <property type="match status" value="1"/>
</dbReference>
<dbReference type="InterPro" id="IPR036388">
    <property type="entry name" value="WH-like_DNA-bd_sf"/>
</dbReference>
<dbReference type="InterPro" id="IPR036390">
    <property type="entry name" value="WH_DNA-bd_sf"/>
</dbReference>
<dbReference type="RefSeq" id="WP_204030035.1">
    <property type="nucleotide sequence ID" value="NZ_BOOW01000032.1"/>
</dbReference>
<sequence>MPSAPIPQGTSLWPSGTFLARLPLSTRNFLLTLGSTRNYPPDHCLIQQGDTGNFVYVILHGLVKVTACTENGRETLLAVRVRGDVIGDLSALDGSPHSATVTTCRQVVARPIRGELFIDYLRRHPFAALAHSALNGDRLRWANQRRLEFAGYDSDVCMARLLLAVIDRHGRPDPEGTYLGIPLTQVELGSLIGAKESTVQKILRDLSARGLIRRSHRRVVVVDPLGLASYADLPGN</sequence>
<dbReference type="SMART" id="SM00100">
    <property type="entry name" value="cNMP"/>
    <property type="match status" value="1"/>
</dbReference>
<dbReference type="Gene3D" id="1.10.10.10">
    <property type="entry name" value="Winged helix-like DNA-binding domain superfamily/Winged helix DNA-binding domain"/>
    <property type="match status" value="1"/>
</dbReference>
<dbReference type="Proteomes" id="UP000606172">
    <property type="component" value="Unassembled WGS sequence"/>
</dbReference>
<dbReference type="PROSITE" id="PS51063">
    <property type="entry name" value="HTH_CRP_2"/>
    <property type="match status" value="1"/>
</dbReference>
<dbReference type="Gene3D" id="2.60.120.10">
    <property type="entry name" value="Jelly Rolls"/>
    <property type="match status" value="1"/>
</dbReference>
<keyword evidence="1" id="KW-0805">Transcription regulation</keyword>
<dbReference type="EMBL" id="BOOW01000032">
    <property type="protein sequence ID" value="GII95012.1"/>
    <property type="molecule type" value="Genomic_DNA"/>
</dbReference>
<evidence type="ECO:0000256" key="2">
    <source>
        <dbReference type="ARBA" id="ARBA00023125"/>
    </source>
</evidence>
<evidence type="ECO:0000259" key="5">
    <source>
        <dbReference type="PROSITE" id="PS51063"/>
    </source>
</evidence>
<feature type="domain" description="HTH crp-type" evidence="5">
    <location>
        <begin position="152"/>
        <end position="225"/>
    </location>
</feature>
<dbReference type="InterPro" id="IPR014710">
    <property type="entry name" value="RmlC-like_jellyroll"/>
</dbReference>